<feature type="compositionally biased region" description="Low complexity" evidence="4">
    <location>
        <begin position="436"/>
        <end position="453"/>
    </location>
</feature>
<proteinExistence type="inferred from homology"/>
<feature type="region of interest" description="Disordered" evidence="4">
    <location>
        <begin position="435"/>
        <end position="482"/>
    </location>
</feature>
<feature type="region of interest" description="Disordered" evidence="4">
    <location>
        <begin position="1"/>
        <end position="33"/>
    </location>
</feature>
<comment type="similarity">
    <text evidence="2">Belongs to the FliK family.</text>
</comment>
<dbReference type="CDD" id="cd17470">
    <property type="entry name" value="T3SS_Flik_C"/>
    <property type="match status" value="1"/>
</dbReference>
<evidence type="ECO:0000259" key="5">
    <source>
        <dbReference type="Pfam" id="PF02120"/>
    </source>
</evidence>
<evidence type="ECO:0000313" key="7">
    <source>
        <dbReference type="Proteomes" id="UP000290287"/>
    </source>
</evidence>
<dbReference type="InterPro" id="IPR021136">
    <property type="entry name" value="Flagellar_hook_control-like_C"/>
</dbReference>
<evidence type="ECO:0000256" key="4">
    <source>
        <dbReference type="SAM" id="MobiDB-lite"/>
    </source>
</evidence>
<dbReference type="Gene3D" id="3.30.750.140">
    <property type="match status" value="1"/>
</dbReference>
<feature type="compositionally biased region" description="Polar residues" evidence="4">
    <location>
        <begin position="464"/>
        <end position="474"/>
    </location>
</feature>
<dbReference type="GO" id="GO:0044780">
    <property type="term" value="P:bacterial-type flagellum assembly"/>
    <property type="evidence" value="ECO:0007669"/>
    <property type="project" value="InterPro"/>
</dbReference>
<sequence length="504" mass="53575">MTNDEAQSDAAVEGHSMEADAETAEGDQTDIAAEAPVDLETEQALLDSKALLERLNASSAALSDDVKMAASSKGELIDAPVNDENIVFEPTGKTLPQTGVLLAEQFRSANPEASDAIDPKILIDGEVAELSEADLQQLITLIQKSPELAASLSSEQLEALKAATQSPEMLSDEQKTVLATLSSELKIADNVVSTQVAKSEQVDNKALSMSDKPTLDTSTKVTSTDAKLASLEMMKHIASQQVTDAGKPLQDTSLKQFSQPTQIVADQAVQVSTQAKPELSQAVLAASGFSQSELQKAVKEGISPELAKLQLNAQADGKMAQAEAKPEVLAQQLAASFGQQGSTIAAKLDTSVAQSPLQLSTNQNEAAAALAERVNIMMSKNLRQVDIRLDPPELGRVQIKLSMGSDQQASVQFTVSSQHARDALESTMPRLREMMQQQGLQLSQSSVQQQDSGNRQAFSGDGQQGDNKGSSDSGHNGVKLEEDANTLVRDLYIRPASDGVDYYA</sequence>
<keyword evidence="7" id="KW-1185">Reference proteome</keyword>
<dbReference type="Pfam" id="PF02120">
    <property type="entry name" value="Flg_hook"/>
    <property type="match status" value="1"/>
</dbReference>
<dbReference type="RefSeq" id="WP_129122559.1">
    <property type="nucleotide sequence ID" value="NZ_PEIB01000014.1"/>
</dbReference>
<comment type="caution">
    <text evidence="6">The sequence shown here is derived from an EMBL/GenBank/DDBJ whole genome shotgun (WGS) entry which is preliminary data.</text>
</comment>
<feature type="compositionally biased region" description="Acidic residues" evidence="4">
    <location>
        <begin position="19"/>
        <end position="28"/>
    </location>
</feature>
<gene>
    <name evidence="6" type="ORF">CS022_12605</name>
</gene>
<evidence type="ECO:0000313" key="6">
    <source>
        <dbReference type="EMBL" id="RXJ72921.1"/>
    </source>
</evidence>
<comment type="function">
    <text evidence="1">Controls the length of the flagellar hook.</text>
</comment>
<name>A0A4Q0YVD3_9GAMM</name>
<evidence type="ECO:0000256" key="1">
    <source>
        <dbReference type="ARBA" id="ARBA00003944"/>
    </source>
</evidence>
<reference evidence="6 7" key="1">
    <citation type="submission" date="2017-10" db="EMBL/GenBank/DDBJ databases">
        <title>Nyctiphanis sp. nov., isolated from the stomach of the euphausiid Nyctiphanes simplex (Hansen, 1911) in the Gulf of California.</title>
        <authorList>
            <person name="Gomez-Gil B."/>
            <person name="Aguilar-Mendez M."/>
            <person name="Lopez-Cortes A."/>
            <person name="Gomez-Gutierrez J."/>
            <person name="Roque A."/>
            <person name="Lang E."/>
            <person name="Gonzalez-Castillo A."/>
        </authorList>
    </citation>
    <scope>NUCLEOTIDE SEQUENCE [LARGE SCALE GENOMIC DNA]</scope>
    <source>
        <strain evidence="6 7">CAIM 600</strain>
    </source>
</reference>
<keyword evidence="3" id="KW-1005">Bacterial flagellum biogenesis</keyword>
<dbReference type="EMBL" id="PEIB01000014">
    <property type="protein sequence ID" value="RXJ72921.1"/>
    <property type="molecule type" value="Genomic_DNA"/>
</dbReference>
<evidence type="ECO:0000256" key="2">
    <source>
        <dbReference type="ARBA" id="ARBA00009149"/>
    </source>
</evidence>
<dbReference type="GO" id="GO:0009424">
    <property type="term" value="C:bacterial-type flagellum hook"/>
    <property type="evidence" value="ECO:0007669"/>
    <property type="project" value="InterPro"/>
</dbReference>
<organism evidence="6 7">
    <name type="scientific">Veronia nyctiphanis</name>
    <dbReference type="NCBI Taxonomy" id="1278244"/>
    <lineage>
        <taxon>Bacteria</taxon>
        <taxon>Pseudomonadati</taxon>
        <taxon>Pseudomonadota</taxon>
        <taxon>Gammaproteobacteria</taxon>
        <taxon>Vibrionales</taxon>
        <taxon>Vibrionaceae</taxon>
        <taxon>Veronia</taxon>
    </lineage>
</organism>
<dbReference type="PANTHER" id="PTHR37533">
    <property type="entry name" value="FLAGELLAR HOOK-LENGTH CONTROL PROTEIN"/>
    <property type="match status" value="1"/>
</dbReference>
<dbReference type="OrthoDB" id="1792985at2"/>
<dbReference type="InterPro" id="IPR001635">
    <property type="entry name" value="Flag_hook_Flik"/>
</dbReference>
<accession>A0A4Q0YVD3</accession>
<protein>
    <recommendedName>
        <fullName evidence="5">Flagellar hook-length control protein-like C-terminal domain-containing protein</fullName>
    </recommendedName>
</protein>
<dbReference type="Proteomes" id="UP000290287">
    <property type="component" value="Unassembled WGS sequence"/>
</dbReference>
<feature type="domain" description="Flagellar hook-length control protein-like C-terminal" evidence="5">
    <location>
        <begin position="372"/>
        <end position="455"/>
    </location>
</feature>
<dbReference type="InterPro" id="IPR052563">
    <property type="entry name" value="FliK"/>
</dbReference>
<dbReference type="InterPro" id="IPR038610">
    <property type="entry name" value="FliK-like_C_sf"/>
</dbReference>
<evidence type="ECO:0000256" key="3">
    <source>
        <dbReference type="ARBA" id="ARBA00022795"/>
    </source>
</evidence>
<dbReference type="AlphaFoldDB" id="A0A4Q0YVD3"/>
<dbReference type="PANTHER" id="PTHR37533:SF2">
    <property type="entry name" value="FLAGELLAR HOOK-LENGTH CONTROL PROTEIN"/>
    <property type="match status" value="1"/>
</dbReference>
<dbReference type="PRINTS" id="PR01007">
    <property type="entry name" value="FLGHOOKFLIK"/>
</dbReference>